<dbReference type="Proteomes" id="UP001189429">
    <property type="component" value="Unassembled WGS sequence"/>
</dbReference>
<evidence type="ECO:0000313" key="2">
    <source>
        <dbReference type="Proteomes" id="UP001189429"/>
    </source>
</evidence>
<gene>
    <name evidence="1" type="ORF">PCOR1329_LOCUS18572</name>
</gene>
<reference evidence="1" key="1">
    <citation type="submission" date="2023-10" db="EMBL/GenBank/DDBJ databases">
        <authorList>
            <person name="Chen Y."/>
            <person name="Shah S."/>
            <person name="Dougan E. K."/>
            <person name="Thang M."/>
            <person name="Chan C."/>
        </authorList>
    </citation>
    <scope>NUCLEOTIDE SEQUENCE [LARGE SCALE GENOMIC DNA]</scope>
</reference>
<protein>
    <recommendedName>
        <fullName evidence="3">Phospholipase B-like</fullName>
    </recommendedName>
</protein>
<evidence type="ECO:0000313" key="1">
    <source>
        <dbReference type="EMBL" id="CAK0815169.1"/>
    </source>
</evidence>
<keyword evidence="2" id="KW-1185">Reference proteome</keyword>
<organism evidence="1 2">
    <name type="scientific">Prorocentrum cordatum</name>
    <dbReference type="NCBI Taxonomy" id="2364126"/>
    <lineage>
        <taxon>Eukaryota</taxon>
        <taxon>Sar</taxon>
        <taxon>Alveolata</taxon>
        <taxon>Dinophyceae</taxon>
        <taxon>Prorocentrales</taxon>
        <taxon>Prorocentraceae</taxon>
        <taxon>Prorocentrum</taxon>
    </lineage>
</organism>
<proteinExistence type="predicted"/>
<dbReference type="EMBL" id="CAUYUJ010005855">
    <property type="protein sequence ID" value="CAK0815169.1"/>
    <property type="molecule type" value="Genomic_DNA"/>
</dbReference>
<sequence>PAGAAAAPEGGGGGGGAVQGDEATAAQAQMTGCELQLYLQQYLQQYQGLAAKNHLAMLESLAGFATMAHYGPYADAHALEEFAQWCAAAAMGQPPQPSDCAAAQHSLPSFAGGVVYTQEYPLPSSLPPSAGAASSFVPDGRIHSRI</sequence>
<comment type="caution">
    <text evidence="1">The sequence shown here is derived from an EMBL/GenBank/DDBJ whole genome shotgun (WGS) entry which is preliminary data.</text>
</comment>
<accession>A0ABN9R8E8</accession>
<name>A0ABN9R8E8_9DINO</name>
<evidence type="ECO:0008006" key="3">
    <source>
        <dbReference type="Google" id="ProtNLM"/>
    </source>
</evidence>
<feature type="non-terminal residue" evidence="1">
    <location>
        <position position="1"/>
    </location>
</feature>